<reference evidence="3" key="1">
    <citation type="submission" date="2016-10" db="EMBL/GenBank/DDBJ databases">
        <authorList>
            <person name="Varghese N."/>
            <person name="Submissions S."/>
        </authorList>
    </citation>
    <scope>NUCLEOTIDE SEQUENCE [LARGE SCALE GENOMIC DNA]</scope>
    <source>
        <strain evidence="3">DSM 25157</strain>
    </source>
</reference>
<feature type="region of interest" description="Disordered" evidence="1">
    <location>
        <begin position="1"/>
        <end position="21"/>
    </location>
</feature>
<dbReference type="Proteomes" id="UP000199002">
    <property type="component" value="Unassembled WGS sequence"/>
</dbReference>
<sequence length="49" mass="5429">MRVLATHELGNLGRKPANEMTVSPDVVLQTRVQGKEVSLNKSSSDNHFH</sequence>
<accession>A0A1H4DZP1</accession>
<evidence type="ECO:0000256" key="1">
    <source>
        <dbReference type="SAM" id="MobiDB-lite"/>
    </source>
</evidence>
<dbReference type="AlphaFoldDB" id="A0A1H4DZP1"/>
<organism evidence="2 3">
    <name type="scientific">Acidovorax soli</name>
    <dbReference type="NCBI Taxonomy" id="592050"/>
    <lineage>
        <taxon>Bacteria</taxon>
        <taxon>Pseudomonadati</taxon>
        <taxon>Pseudomonadota</taxon>
        <taxon>Betaproteobacteria</taxon>
        <taxon>Burkholderiales</taxon>
        <taxon>Comamonadaceae</taxon>
        <taxon>Acidovorax</taxon>
    </lineage>
</organism>
<proteinExistence type="predicted"/>
<keyword evidence="3" id="KW-1185">Reference proteome</keyword>
<evidence type="ECO:0000313" key="3">
    <source>
        <dbReference type="Proteomes" id="UP000199002"/>
    </source>
</evidence>
<gene>
    <name evidence="2" type="ORF">SAMN05421875_12936</name>
</gene>
<name>A0A1H4DZP1_9BURK</name>
<evidence type="ECO:0000313" key="2">
    <source>
        <dbReference type="EMBL" id="SEA78234.1"/>
    </source>
</evidence>
<protein>
    <submittedName>
        <fullName evidence="2">Uncharacterized protein</fullName>
    </submittedName>
</protein>
<dbReference type="STRING" id="592050.SAMN05421875_12936"/>
<dbReference type="EMBL" id="FNQJ01000029">
    <property type="protein sequence ID" value="SEA78234.1"/>
    <property type="molecule type" value="Genomic_DNA"/>
</dbReference>